<feature type="compositionally biased region" description="Polar residues" evidence="1">
    <location>
        <begin position="934"/>
        <end position="964"/>
    </location>
</feature>
<dbReference type="EMBL" id="AFYH01171501">
    <property type="status" value="NOT_ANNOTATED_CDS"/>
    <property type="molecule type" value="Genomic_DNA"/>
</dbReference>
<dbReference type="eggNOG" id="ENOG502QPVG">
    <property type="taxonomic scope" value="Eukaryota"/>
</dbReference>
<dbReference type="EMBL" id="AFYH01171499">
    <property type="status" value="NOT_ANNOTATED_CDS"/>
    <property type="molecule type" value="Genomic_DNA"/>
</dbReference>
<feature type="compositionally biased region" description="Polar residues" evidence="1">
    <location>
        <begin position="19"/>
        <end position="49"/>
    </location>
</feature>
<keyword evidence="3" id="KW-1185">Reference proteome</keyword>
<reference evidence="2" key="3">
    <citation type="submission" date="2025-09" db="UniProtKB">
        <authorList>
            <consortium name="Ensembl"/>
        </authorList>
    </citation>
    <scope>IDENTIFICATION</scope>
</reference>
<dbReference type="STRING" id="7897.ENSLACP00000001916"/>
<dbReference type="EMBL" id="AFYH01171498">
    <property type="status" value="NOT_ANNOTATED_CDS"/>
    <property type="molecule type" value="Genomic_DNA"/>
</dbReference>
<dbReference type="GeneTree" id="ENSGT00940000167384"/>
<feature type="region of interest" description="Disordered" evidence="1">
    <location>
        <begin position="663"/>
        <end position="709"/>
    </location>
</feature>
<reference evidence="2" key="2">
    <citation type="submission" date="2025-08" db="UniProtKB">
        <authorList>
            <consortium name="Ensembl"/>
        </authorList>
    </citation>
    <scope>IDENTIFICATION</scope>
</reference>
<organism evidence="2 3">
    <name type="scientific">Latimeria chalumnae</name>
    <name type="common">Coelacanth</name>
    <dbReference type="NCBI Taxonomy" id="7897"/>
    <lineage>
        <taxon>Eukaryota</taxon>
        <taxon>Metazoa</taxon>
        <taxon>Chordata</taxon>
        <taxon>Craniata</taxon>
        <taxon>Vertebrata</taxon>
        <taxon>Euteleostomi</taxon>
        <taxon>Coelacanthiformes</taxon>
        <taxon>Coelacanthidae</taxon>
        <taxon>Latimeria</taxon>
    </lineage>
</organism>
<feature type="compositionally biased region" description="Low complexity" evidence="1">
    <location>
        <begin position="680"/>
        <end position="696"/>
    </location>
</feature>
<dbReference type="Ensembl" id="ENSLACT00000001930.1">
    <property type="protein sequence ID" value="ENSLACP00000001916.1"/>
    <property type="gene ID" value="ENSLACG00000001712.1"/>
</dbReference>
<feature type="compositionally biased region" description="Polar residues" evidence="1">
    <location>
        <begin position="585"/>
        <end position="613"/>
    </location>
</feature>
<dbReference type="EMBL" id="AFYH01171500">
    <property type="status" value="NOT_ANNOTATED_CDS"/>
    <property type="molecule type" value="Genomic_DNA"/>
</dbReference>
<dbReference type="Bgee" id="ENSLACG00000001712">
    <property type="expression patterns" value="Expressed in post-anal tail muscle and 4 other cell types or tissues"/>
</dbReference>
<feature type="region of interest" description="Disordered" evidence="1">
    <location>
        <begin position="258"/>
        <end position="280"/>
    </location>
</feature>
<evidence type="ECO:0000256" key="1">
    <source>
        <dbReference type="SAM" id="MobiDB-lite"/>
    </source>
</evidence>
<evidence type="ECO:0000313" key="3">
    <source>
        <dbReference type="Proteomes" id="UP000008672"/>
    </source>
</evidence>
<dbReference type="OrthoDB" id="10038993at2759"/>
<accession>H2ZWZ5</accession>
<dbReference type="Proteomes" id="UP000008672">
    <property type="component" value="Unassembled WGS sequence"/>
</dbReference>
<feature type="region of interest" description="Disordered" evidence="1">
    <location>
        <begin position="571"/>
        <end position="615"/>
    </location>
</feature>
<feature type="compositionally biased region" description="Polar residues" evidence="1">
    <location>
        <begin position="262"/>
        <end position="275"/>
    </location>
</feature>
<dbReference type="InParanoid" id="H2ZWZ5"/>
<reference evidence="3" key="1">
    <citation type="submission" date="2011-08" db="EMBL/GenBank/DDBJ databases">
        <title>The draft genome of Latimeria chalumnae.</title>
        <authorList>
            <person name="Di Palma F."/>
            <person name="Alfoldi J."/>
            <person name="Johnson J."/>
            <person name="Berlin A."/>
            <person name="Gnerre S."/>
            <person name="Jaffe D."/>
            <person name="MacCallum I."/>
            <person name="Young S."/>
            <person name="Walker B.J."/>
            <person name="Lander E."/>
            <person name="Lindblad-Toh K."/>
        </authorList>
    </citation>
    <scope>NUCLEOTIDE SEQUENCE [LARGE SCALE GENOMIC DNA]</scope>
    <source>
        <strain evidence="3">Wild caught</strain>
    </source>
</reference>
<dbReference type="AlphaFoldDB" id="H2ZWZ5"/>
<proteinExistence type="predicted"/>
<evidence type="ECO:0000313" key="2">
    <source>
        <dbReference type="Ensembl" id="ENSLACP00000001916.1"/>
    </source>
</evidence>
<sequence>MENTGGGVNIALHLNPIGDQNGNEFTHSTSASSEVVTGTDGLSNGSSGSPDVEMVDFSTNAEDENGSEKVNISFKQQSVTNSELKATSEYFYGKTALVTTASINMPAIGKQSCTPPLTQNLEEITNLSKEKTSLTDAHTQNRDCSVPCFHEFSEQNYCDMDLEDGSTVLDTFSTPAKKIKIGEDVEPDTICVAVVLDKCAPDSIYRERHMLTLGGTENVSTKQMEKNSLACSSSYSVLSDEVGVRGNSFNVIGSEKPPSASVLETSGTKGSSSNILPVLGKPPNITPDVCEGVSDHAYRKETFQKIDLPINSIESKDFGVEQPSQHPKEFLQEDLRSSSALPSYLGLPQDERDNQFTSGLQNISSSTEHGTEKGGMEMAYTVNRKNWCDPVLSVDEESIIKYEQVTRKGGENLKASEKVSDASKDLRALDKKYKDCAEFEPFMSEVKNHTTKESGANLVEFNSEETFLVSSPIVEWCTSSITCASTPLPGSKNIEFCLPTFEEAAEKDSKQTEVEPLPAKCVNLKTSAVKALKPSVSSCTSKVLIRCSRTGPNKSGKVEIINFPKPNFSNVKPKIVSRNAPQPKDISSSLAKTSPRSSSVSANSTSPFTSPKQLSPWRGLKKNFVLDQDSKTALQNVKPQKQRVSSVSKLSSSVALRNIIHKTQRAVPARKPSCEETDRVSSSNSTSTSASVSAVSDKPRLTTTAQNRAIGAKPLVKPAPLTSEYTELNAATVNQMDEQEVLMEDTVCEKTERTPNSIQATSGKTALASRTDAAKAGWKPFLPSRNSKTSLTPGEKCRVPPTVPRIRLGSITKEGCGTRVLSPSKVKQLAVTGAICGTPRTKPVPARFCVVSGSISGRSATGFRLPAKGQGLVRTTSVYSVCSSQSEASTYSSKSATATSSKTEVTSSKPTLPCSGTTKTLSIKPAPKPRPLTSVKSPVTGTNKKSPPQINTVPKTGSLISPKQTKAPARNRVLVEKTQQKVSTRSPHTRTHATPDPPKETKSIELAHYKTNCEKQNELILLLKGLLTSSNQRFEALTVVIQCLLKEVRLCK</sequence>
<feature type="region of interest" description="Disordered" evidence="1">
    <location>
        <begin position="19"/>
        <end position="52"/>
    </location>
</feature>
<name>H2ZWZ5_LATCH</name>
<feature type="compositionally biased region" description="Low complexity" evidence="1">
    <location>
        <begin position="890"/>
        <end position="909"/>
    </location>
</feature>
<feature type="region of interest" description="Disordered" evidence="1">
    <location>
        <begin position="890"/>
        <end position="1002"/>
    </location>
</feature>
<protein>
    <submittedName>
        <fullName evidence="2">Uncharacterized protein</fullName>
    </submittedName>
</protein>
<dbReference type="HOGENOM" id="CLU_290687_0_0_1"/>